<reference evidence="8 9" key="1">
    <citation type="journal article" date="2018" name="Nat. Biotechnol.">
        <title>A standardized bacterial taxonomy based on genome phylogeny substantially revises the tree of life.</title>
        <authorList>
            <person name="Parks D.H."/>
            <person name="Chuvochina M."/>
            <person name="Waite D.W."/>
            <person name="Rinke C."/>
            <person name="Skarshewski A."/>
            <person name="Chaumeil P.A."/>
            <person name="Hugenholtz P."/>
        </authorList>
    </citation>
    <scope>NUCLEOTIDE SEQUENCE [LARGE SCALE GENOMIC DNA]</scope>
    <source>
        <strain evidence="8">UBA8844</strain>
    </source>
</reference>
<dbReference type="GO" id="GO:0032259">
    <property type="term" value="P:methylation"/>
    <property type="evidence" value="ECO:0007669"/>
    <property type="project" value="UniProtKB-KW"/>
</dbReference>
<dbReference type="EMBL" id="DPIY01000006">
    <property type="protein sequence ID" value="HCT57001.1"/>
    <property type="molecule type" value="Genomic_DNA"/>
</dbReference>
<dbReference type="EC" id="2.1.1.297" evidence="1"/>
<feature type="domain" description="Release factor glutamine methyltransferase N-terminal" evidence="7">
    <location>
        <begin position="57"/>
        <end position="113"/>
    </location>
</feature>
<sequence>MPEGDRAAALMRDVSIHEASIREVSIGEVSIRDVLMRVTQALSEHGLAEESEGALIDPSQEARWLVAAVLDCSPAELTHRRVAGESLDAATLGRIDAALHRRLAGEPLAYATGSAAFRELVLQVDRRVLIPRPETEVVVGEALRVTSMRPGGIAIDIGTGSGAIALSLAWEGRFDRVVATDLSQDALDVAKANAERLEAMVHGSRHSPHGVAPVEFRLGADLAPVTELRARVLVSNPPYIAYDEAHALPSSVRDWEPPVALFAAEQGMARYQAIVSGARAILEPDGWIVLELDARRAQQTAALARQAGFVDVHVIADLAGRERVLVARNGDGAASQ</sequence>
<evidence type="ECO:0000313" key="9">
    <source>
        <dbReference type="Proteomes" id="UP000264071"/>
    </source>
</evidence>
<dbReference type="Proteomes" id="UP000264071">
    <property type="component" value="Unassembled WGS sequence"/>
</dbReference>
<dbReference type="PANTHER" id="PTHR18895:SF74">
    <property type="entry name" value="MTRF1L RELEASE FACTOR GLUTAMINE METHYLTRANSFERASE"/>
    <property type="match status" value="1"/>
</dbReference>
<keyword evidence="3 8" id="KW-0808">Transferase</keyword>
<dbReference type="InterPro" id="IPR004556">
    <property type="entry name" value="HemK-like"/>
</dbReference>
<accession>A0A3D4V7C3</accession>
<dbReference type="NCBIfam" id="TIGR00536">
    <property type="entry name" value="hemK_fam"/>
    <property type="match status" value="1"/>
</dbReference>
<dbReference type="InterPro" id="IPR029063">
    <property type="entry name" value="SAM-dependent_MTases_sf"/>
</dbReference>
<dbReference type="Pfam" id="PF05175">
    <property type="entry name" value="MTS"/>
    <property type="match status" value="1"/>
</dbReference>
<feature type="domain" description="Methyltransferase small" evidence="6">
    <location>
        <begin position="150"/>
        <end position="241"/>
    </location>
</feature>
<evidence type="ECO:0000256" key="5">
    <source>
        <dbReference type="ARBA" id="ARBA00048391"/>
    </source>
</evidence>
<dbReference type="PANTHER" id="PTHR18895">
    <property type="entry name" value="HEMK METHYLTRANSFERASE"/>
    <property type="match status" value="1"/>
</dbReference>
<proteinExistence type="predicted"/>
<keyword evidence="4" id="KW-0949">S-adenosyl-L-methionine</keyword>
<evidence type="ECO:0000313" key="8">
    <source>
        <dbReference type="EMBL" id="HCT57001.1"/>
    </source>
</evidence>
<comment type="caution">
    <text evidence="8">The sequence shown here is derived from an EMBL/GenBank/DDBJ whole genome shotgun (WGS) entry which is preliminary data.</text>
</comment>
<dbReference type="CDD" id="cd02440">
    <property type="entry name" value="AdoMet_MTases"/>
    <property type="match status" value="1"/>
</dbReference>
<dbReference type="NCBIfam" id="TIGR03534">
    <property type="entry name" value="RF_mod_PrmC"/>
    <property type="match status" value="1"/>
</dbReference>
<dbReference type="Gene3D" id="1.10.8.10">
    <property type="entry name" value="DNA helicase RuvA subunit, C-terminal domain"/>
    <property type="match status" value="1"/>
</dbReference>
<evidence type="ECO:0000259" key="7">
    <source>
        <dbReference type="Pfam" id="PF17827"/>
    </source>
</evidence>
<comment type="catalytic activity">
    <reaction evidence="5">
        <text>L-glutaminyl-[peptide chain release factor] + S-adenosyl-L-methionine = N(5)-methyl-L-glutaminyl-[peptide chain release factor] + S-adenosyl-L-homocysteine + H(+)</text>
        <dbReference type="Rhea" id="RHEA:42896"/>
        <dbReference type="Rhea" id="RHEA-COMP:10271"/>
        <dbReference type="Rhea" id="RHEA-COMP:10272"/>
        <dbReference type="ChEBI" id="CHEBI:15378"/>
        <dbReference type="ChEBI" id="CHEBI:30011"/>
        <dbReference type="ChEBI" id="CHEBI:57856"/>
        <dbReference type="ChEBI" id="CHEBI:59789"/>
        <dbReference type="ChEBI" id="CHEBI:61891"/>
        <dbReference type="EC" id="2.1.1.297"/>
    </reaction>
</comment>
<name>A0A3D4V7C3_9BACT</name>
<dbReference type="InterPro" id="IPR002052">
    <property type="entry name" value="DNA_methylase_N6_adenine_CS"/>
</dbReference>
<protein>
    <recommendedName>
        <fullName evidence="1">peptide chain release factor N(5)-glutamine methyltransferase</fullName>
        <ecNumber evidence="1">2.1.1.297</ecNumber>
    </recommendedName>
</protein>
<dbReference type="AlphaFoldDB" id="A0A3D4V7C3"/>
<evidence type="ECO:0000259" key="6">
    <source>
        <dbReference type="Pfam" id="PF05175"/>
    </source>
</evidence>
<evidence type="ECO:0000256" key="2">
    <source>
        <dbReference type="ARBA" id="ARBA00022603"/>
    </source>
</evidence>
<dbReference type="GO" id="GO:0008276">
    <property type="term" value="F:protein methyltransferase activity"/>
    <property type="evidence" value="ECO:0007669"/>
    <property type="project" value="InterPro"/>
</dbReference>
<evidence type="ECO:0000256" key="3">
    <source>
        <dbReference type="ARBA" id="ARBA00022679"/>
    </source>
</evidence>
<evidence type="ECO:0000256" key="4">
    <source>
        <dbReference type="ARBA" id="ARBA00022691"/>
    </source>
</evidence>
<dbReference type="InterPro" id="IPR019874">
    <property type="entry name" value="RF_methyltr_PrmC"/>
</dbReference>
<gene>
    <name evidence="8" type="primary">prmC</name>
    <name evidence="8" type="ORF">DGD08_07270</name>
</gene>
<organism evidence="8 9">
    <name type="scientific">Gemmatimonas aurantiaca</name>
    <dbReference type="NCBI Taxonomy" id="173480"/>
    <lineage>
        <taxon>Bacteria</taxon>
        <taxon>Pseudomonadati</taxon>
        <taxon>Gemmatimonadota</taxon>
        <taxon>Gemmatimonadia</taxon>
        <taxon>Gemmatimonadales</taxon>
        <taxon>Gemmatimonadaceae</taxon>
        <taxon>Gemmatimonas</taxon>
    </lineage>
</organism>
<dbReference type="PROSITE" id="PS00092">
    <property type="entry name" value="N6_MTASE"/>
    <property type="match status" value="1"/>
</dbReference>
<evidence type="ECO:0000256" key="1">
    <source>
        <dbReference type="ARBA" id="ARBA00012771"/>
    </source>
</evidence>
<dbReference type="SUPFAM" id="SSF53335">
    <property type="entry name" value="S-adenosyl-L-methionine-dependent methyltransferases"/>
    <property type="match status" value="1"/>
</dbReference>
<dbReference type="Gene3D" id="3.40.50.150">
    <property type="entry name" value="Vaccinia Virus protein VP39"/>
    <property type="match status" value="1"/>
</dbReference>
<dbReference type="InterPro" id="IPR040758">
    <property type="entry name" value="PrmC_N"/>
</dbReference>
<dbReference type="InterPro" id="IPR050320">
    <property type="entry name" value="N5-glutamine_MTase"/>
</dbReference>
<dbReference type="Pfam" id="PF17827">
    <property type="entry name" value="PrmC_N"/>
    <property type="match status" value="1"/>
</dbReference>
<dbReference type="GO" id="GO:0003676">
    <property type="term" value="F:nucleic acid binding"/>
    <property type="evidence" value="ECO:0007669"/>
    <property type="project" value="InterPro"/>
</dbReference>
<dbReference type="InterPro" id="IPR007848">
    <property type="entry name" value="Small_mtfrase_dom"/>
</dbReference>
<keyword evidence="2 8" id="KW-0489">Methyltransferase</keyword>